<dbReference type="GO" id="GO:0016787">
    <property type="term" value="F:hydrolase activity"/>
    <property type="evidence" value="ECO:0007669"/>
    <property type="project" value="InterPro"/>
</dbReference>
<dbReference type="RefSeq" id="WP_041254101.1">
    <property type="nucleotide sequence ID" value="NZ_CACRUQ010000005.1"/>
</dbReference>
<evidence type="ECO:0000256" key="1">
    <source>
        <dbReference type="SAM" id="SignalP"/>
    </source>
</evidence>
<evidence type="ECO:0000259" key="2">
    <source>
        <dbReference type="Pfam" id="PF07486"/>
    </source>
</evidence>
<sequence length="202" mass="23097">MKKASKRRILFAARMATMVGAACFAVSGISETLGQEKEKSRPVYIATEEVAETTYMPEVEETTQPTETAKAVETEEPLIASMDWDKDDSYLLCKIAMAEAESEGVKGKALVMLVVLNRVWSNEFPDTIEEVIFQKNQFSPVANGRYDAVEPDEECYEALKLIQVDHWNESQDALYFESKSDSKWHSENLEFLFKYGKHYFYK</sequence>
<keyword evidence="1" id="KW-0732">Signal</keyword>
<feature type="domain" description="Cell wall hydrolase SleB" evidence="2">
    <location>
        <begin position="103"/>
        <end position="201"/>
    </location>
</feature>
<dbReference type="Pfam" id="PF07486">
    <property type="entry name" value="Hydrolase_2"/>
    <property type="match status" value="1"/>
</dbReference>
<dbReference type="AlphaFoldDB" id="A0A6N2ZE51"/>
<dbReference type="InterPro" id="IPR042047">
    <property type="entry name" value="SleB_dom1"/>
</dbReference>
<feature type="signal peptide" evidence="1">
    <location>
        <begin position="1"/>
        <end position="21"/>
    </location>
</feature>
<reference evidence="3" key="1">
    <citation type="submission" date="2019-11" db="EMBL/GenBank/DDBJ databases">
        <authorList>
            <person name="Feng L."/>
        </authorList>
    </citation>
    <scope>NUCLEOTIDE SEQUENCE</scope>
    <source>
        <strain evidence="3">RtorquesLFYP15</strain>
    </source>
</reference>
<organism evidence="3">
    <name type="scientific">[Ruminococcus] torques</name>
    <dbReference type="NCBI Taxonomy" id="33039"/>
    <lineage>
        <taxon>Bacteria</taxon>
        <taxon>Bacillati</taxon>
        <taxon>Bacillota</taxon>
        <taxon>Clostridia</taxon>
        <taxon>Lachnospirales</taxon>
        <taxon>Lachnospiraceae</taxon>
        <taxon>Mediterraneibacter</taxon>
    </lineage>
</organism>
<accession>A0A6N2ZE51</accession>
<proteinExistence type="predicted"/>
<dbReference type="Gene3D" id="1.10.10.2520">
    <property type="entry name" value="Cell wall hydrolase SleB, domain 1"/>
    <property type="match status" value="1"/>
</dbReference>
<dbReference type="InterPro" id="IPR011105">
    <property type="entry name" value="Cell_wall_hydrolase_SleB"/>
</dbReference>
<protein>
    <submittedName>
        <fullName evidence="3">Spore cortex-lytic enzyme</fullName>
    </submittedName>
</protein>
<evidence type="ECO:0000313" key="3">
    <source>
        <dbReference type="EMBL" id="VYT77461.1"/>
    </source>
</evidence>
<dbReference type="GeneID" id="86988920"/>
<feature type="chain" id="PRO_5026783542" evidence="1">
    <location>
        <begin position="22"/>
        <end position="202"/>
    </location>
</feature>
<name>A0A6N2ZE51_9FIRM</name>
<dbReference type="EMBL" id="CACRUQ010000005">
    <property type="protein sequence ID" value="VYT77461.1"/>
    <property type="molecule type" value="Genomic_DNA"/>
</dbReference>
<gene>
    <name evidence="3" type="primary">sleB_3</name>
    <name evidence="3" type="ORF">RTLFYP15_00688</name>
</gene>